<keyword evidence="2" id="KW-0418">Kinase</keyword>
<dbReference type="PROSITE" id="PS50011">
    <property type="entry name" value="PROTEIN_KINASE_DOM"/>
    <property type="match status" value="1"/>
</dbReference>
<dbReference type="InterPro" id="IPR011009">
    <property type="entry name" value="Kinase-like_dom_sf"/>
</dbReference>
<accession>A0A8H6Z4V7</accession>
<dbReference type="InterPro" id="IPR059179">
    <property type="entry name" value="MLKL-like_MCAfunc"/>
</dbReference>
<keyword evidence="3" id="KW-1185">Reference proteome</keyword>
<protein>
    <submittedName>
        <fullName evidence="2">TKL/TKL-ccin protein kinase</fullName>
    </submittedName>
</protein>
<dbReference type="Proteomes" id="UP000623467">
    <property type="component" value="Unassembled WGS sequence"/>
</dbReference>
<dbReference type="SMART" id="SM00220">
    <property type="entry name" value="S_TKc"/>
    <property type="match status" value="1"/>
</dbReference>
<dbReference type="SUPFAM" id="SSF56112">
    <property type="entry name" value="Protein kinase-like (PK-like)"/>
    <property type="match status" value="1"/>
</dbReference>
<dbReference type="InterPro" id="IPR000719">
    <property type="entry name" value="Prot_kinase_dom"/>
</dbReference>
<feature type="domain" description="Protein kinase" evidence="1">
    <location>
        <begin position="111"/>
        <end position="383"/>
    </location>
</feature>
<dbReference type="Gene3D" id="1.10.510.10">
    <property type="entry name" value="Transferase(Phosphotransferase) domain 1"/>
    <property type="match status" value="1"/>
</dbReference>
<dbReference type="OrthoDB" id="5966500at2759"/>
<gene>
    <name evidence="2" type="ORF">MSAN_00621600</name>
</gene>
<comment type="caution">
    <text evidence="2">The sequence shown here is derived from an EMBL/GenBank/DDBJ whole genome shotgun (WGS) entry which is preliminary data.</text>
</comment>
<dbReference type="AlphaFoldDB" id="A0A8H6Z4V7"/>
<reference evidence="2" key="1">
    <citation type="submission" date="2020-05" db="EMBL/GenBank/DDBJ databases">
        <title>Mycena genomes resolve the evolution of fungal bioluminescence.</title>
        <authorList>
            <person name="Tsai I.J."/>
        </authorList>
    </citation>
    <scope>NUCLEOTIDE SEQUENCE</scope>
    <source>
        <strain evidence="2">160909Yilan</strain>
    </source>
</reference>
<dbReference type="EMBL" id="JACAZH010000004">
    <property type="protein sequence ID" value="KAF7369921.1"/>
    <property type="molecule type" value="Genomic_DNA"/>
</dbReference>
<dbReference type="PROSITE" id="PS00108">
    <property type="entry name" value="PROTEIN_KINASE_ST"/>
    <property type="match status" value="1"/>
</dbReference>
<dbReference type="CDD" id="cd21037">
    <property type="entry name" value="MLKL_NTD"/>
    <property type="match status" value="1"/>
</dbReference>
<sequence length="529" mass="59201">MIFVRQYFPSRRFSMARAAPSFIPLLPLSSVPDSMGGLVPISPAATMVLDSKFQEAKRNVEEKNDLGYKSKAIACGQIVDAEDEEEVCFGVQHPCIAEIINSQSLKGRVFRTDQFPFATGGNSNIYRGQLIYKTGKVQVAIKFIRVSNDGSGQLQEFIRRLERETMVWSTLNHRNVLPFLGVWDDPVAPYPALIAPFYKSGDLGQYLRKCSTLDKEKMILGVAAGLEYLHRHEIVHGDLKVHNVLIDKRGAPCICDFGISKIMNLQGFTTTSAGTASYMAPELFMVLPDMSSETLDRSSMTTSSDIYSFGLLVLEIVTTKPPKHRPNRPILTATAHNNLRPRRSDYDSDVVSSELWDVLDACWEPDPSLRPAIGDIILRMPLDTSEIRIATQFAKIPALSPAAESLCAIIRDCQRLSQNRHAARQLANRCYRLLLELLEQYTDSESLQSTIEGVTQCLMGIQTNISLKQMDSRIQSIQKQEEVGEAIAGCHFALDICSKQFQLIPHLGVYEDAHYYANIRKDYDQLVGL</sequence>
<dbReference type="Pfam" id="PF00069">
    <property type="entry name" value="Pkinase"/>
    <property type="match status" value="1"/>
</dbReference>
<evidence type="ECO:0000313" key="3">
    <source>
        <dbReference type="Proteomes" id="UP000623467"/>
    </source>
</evidence>
<dbReference type="InterPro" id="IPR051681">
    <property type="entry name" value="Ser/Thr_Kinases-Pseudokinases"/>
</dbReference>
<evidence type="ECO:0000313" key="2">
    <source>
        <dbReference type="EMBL" id="KAF7369921.1"/>
    </source>
</evidence>
<dbReference type="PANTHER" id="PTHR44329">
    <property type="entry name" value="SERINE/THREONINE-PROTEIN KINASE TNNI3K-RELATED"/>
    <property type="match status" value="1"/>
</dbReference>
<evidence type="ECO:0000259" key="1">
    <source>
        <dbReference type="PROSITE" id="PS50011"/>
    </source>
</evidence>
<dbReference type="GO" id="GO:0004674">
    <property type="term" value="F:protein serine/threonine kinase activity"/>
    <property type="evidence" value="ECO:0007669"/>
    <property type="project" value="TreeGrafter"/>
</dbReference>
<organism evidence="2 3">
    <name type="scientific">Mycena sanguinolenta</name>
    <dbReference type="NCBI Taxonomy" id="230812"/>
    <lineage>
        <taxon>Eukaryota</taxon>
        <taxon>Fungi</taxon>
        <taxon>Dikarya</taxon>
        <taxon>Basidiomycota</taxon>
        <taxon>Agaricomycotina</taxon>
        <taxon>Agaricomycetes</taxon>
        <taxon>Agaricomycetidae</taxon>
        <taxon>Agaricales</taxon>
        <taxon>Marasmiineae</taxon>
        <taxon>Mycenaceae</taxon>
        <taxon>Mycena</taxon>
    </lineage>
</organism>
<dbReference type="GO" id="GO:0005524">
    <property type="term" value="F:ATP binding"/>
    <property type="evidence" value="ECO:0007669"/>
    <property type="project" value="InterPro"/>
</dbReference>
<proteinExistence type="predicted"/>
<keyword evidence="2" id="KW-0808">Transferase</keyword>
<dbReference type="InterPro" id="IPR008271">
    <property type="entry name" value="Ser/Thr_kinase_AS"/>
</dbReference>
<name>A0A8H6Z4V7_9AGAR</name>